<dbReference type="Pfam" id="PF06058">
    <property type="entry name" value="DCP1"/>
    <property type="match status" value="1"/>
</dbReference>
<gene>
    <name evidence="6" type="ORF">GP486_004015</name>
</gene>
<dbReference type="Proteomes" id="UP000750711">
    <property type="component" value="Unassembled WGS sequence"/>
</dbReference>
<dbReference type="InterPro" id="IPR011993">
    <property type="entry name" value="PH-like_dom_sf"/>
</dbReference>
<keyword evidence="7" id="KW-1185">Reference proteome</keyword>
<evidence type="ECO:0000256" key="4">
    <source>
        <dbReference type="ARBA" id="ARBA00022664"/>
    </source>
</evidence>
<dbReference type="Gene3D" id="2.30.29.30">
    <property type="entry name" value="Pleckstrin-homology domain (PH domain)/Phosphotyrosine-binding domain (PTB)"/>
    <property type="match status" value="1"/>
</dbReference>
<dbReference type="PANTHER" id="PTHR16290">
    <property type="entry name" value="TRANSCRIPTION FACTOR SMIF DECAPPING ENZYME DCP1"/>
    <property type="match status" value="1"/>
</dbReference>
<name>A0A9P8RPU8_9PEZI</name>
<dbReference type="GO" id="GO:0006397">
    <property type="term" value="P:mRNA processing"/>
    <property type="evidence" value="ECO:0007669"/>
    <property type="project" value="UniProtKB-KW"/>
</dbReference>
<comment type="subcellular location">
    <subcellularLocation>
        <location evidence="1">Cytoplasm</location>
    </subcellularLocation>
</comment>
<feature type="region of interest" description="Disordered" evidence="5">
    <location>
        <begin position="1"/>
        <end position="45"/>
    </location>
</feature>
<feature type="region of interest" description="Disordered" evidence="5">
    <location>
        <begin position="190"/>
        <end position="227"/>
    </location>
</feature>
<evidence type="ECO:0000313" key="6">
    <source>
        <dbReference type="EMBL" id="KAH0559469.1"/>
    </source>
</evidence>
<dbReference type="InterPro" id="IPR010334">
    <property type="entry name" value="Dcp1"/>
</dbReference>
<reference evidence="6" key="1">
    <citation type="submission" date="2021-03" db="EMBL/GenBank/DDBJ databases">
        <title>Comparative genomics and phylogenomic investigation of the class Geoglossomycetes provide insights into ecological specialization and systematics.</title>
        <authorList>
            <person name="Melie T."/>
            <person name="Pirro S."/>
            <person name="Miller A.N."/>
            <person name="Quandt A."/>
        </authorList>
    </citation>
    <scope>NUCLEOTIDE SEQUENCE</scope>
    <source>
        <strain evidence="6">CAQ_001_2017</strain>
    </source>
</reference>
<proteinExistence type="inferred from homology"/>
<dbReference type="PANTHER" id="PTHR16290:SF0">
    <property type="entry name" value="DECAPPING PROTEIN 1, ISOFORM A"/>
    <property type="match status" value="1"/>
</dbReference>
<dbReference type="GO" id="GO:0000290">
    <property type="term" value="P:deadenylation-dependent decapping of nuclear-transcribed mRNA"/>
    <property type="evidence" value="ECO:0007669"/>
    <property type="project" value="InterPro"/>
</dbReference>
<feature type="compositionally biased region" description="Polar residues" evidence="5">
    <location>
        <begin position="199"/>
        <end position="212"/>
    </location>
</feature>
<dbReference type="EMBL" id="JAGHQM010000589">
    <property type="protein sequence ID" value="KAH0559469.1"/>
    <property type="molecule type" value="Genomic_DNA"/>
</dbReference>
<feature type="region of interest" description="Disordered" evidence="5">
    <location>
        <begin position="244"/>
        <end position="266"/>
    </location>
</feature>
<comment type="similarity">
    <text evidence="2">Belongs to the DCP1 family.</text>
</comment>
<accession>A0A9P8RPU8</accession>
<evidence type="ECO:0000256" key="3">
    <source>
        <dbReference type="ARBA" id="ARBA00022490"/>
    </source>
</evidence>
<keyword evidence="4" id="KW-0507">mRNA processing</keyword>
<dbReference type="GO" id="GO:0031087">
    <property type="term" value="P:deadenylation-independent decapping of nuclear-transcribed mRNA"/>
    <property type="evidence" value="ECO:0007669"/>
    <property type="project" value="TreeGrafter"/>
</dbReference>
<feature type="compositionally biased region" description="Basic residues" evidence="5">
    <location>
        <begin position="1"/>
        <end position="12"/>
    </location>
</feature>
<dbReference type="CDD" id="cd13182">
    <property type="entry name" value="EVH1-like_Dcp1"/>
    <property type="match status" value="1"/>
</dbReference>
<evidence type="ECO:0000256" key="1">
    <source>
        <dbReference type="ARBA" id="ARBA00004496"/>
    </source>
</evidence>
<evidence type="ECO:0000256" key="2">
    <source>
        <dbReference type="ARBA" id="ARBA00008778"/>
    </source>
</evidence>
<dbReference type="GO" id="GO:0000932">
    <property type="term" value="C:P-body"/>
    <property type="evidence" value="ECO:0007669"/>
    <property type="project" value="TreeGrafter"/>
</dbReference>
<dbReference type="SUPFAM" id="SSF50729">
    <property type="entry name" value="PH domain-like"/>
    <property type="match status" value="1"/>
</dbReference>
<dbReference type="GO" id="GO:0008047">
    <property type="term" value="F:enzyme activator activity"/>
    <property type="evidence" value="ECO:0007669"/>
    <property type="project" value="InterPro"/>
</dbReference>
<keyword evidence="3" id="KW-0963">Cytoplasm</keyword>
<sequence>MTPRNPKRRSNHHAAAIQPSDYESDVVYSNSGLDPPRPATQTQTNDELNLSVLRRHNPAITSILSIAPYAVVYLFSTATQQWDKSGVEGTMFVTQLSPSPGSSSERYAVIILNRRGLDNFTAELLQGDDVDVASEYVILRVSADDGQEQRIYGLWIFSEPPPSSTARTREINAQVIKDCAVAAETSRRLAAAAQKQQQSTSDKYGGANQSHEGPSEDEQAGFSAGGAPMGRQLSLRELFGQQRKQDSGWSVKNHSPNLPNGAFQSSGQFAVSVDTNFFRSGVGSQQQRKNPQEEGRGVDLLAELFRKADQGR</sequence>
<evidence type="ECO:0008006" key="8">
    <source>
        <dbReference type="Google" id="ProtNLM"/>
    </source>
</evidence>
<protein>
    <recommendedName>
        <fullName evidence="8">PH domain-like protein</fullName>
    </recommendedName>
</protein>
<comment type="caution">
    <text evidence="6">The sequence shown here is derived from an EMBL/GenBank/DDBJ whole genome shotgun (WGS) entry which is preliminary data.</text>
</comment>
<evidence type="ECO:0000256" key="5">
    <source>
        <dbReference type="SAM" id="MobiDB-lite"/>
    </source>
</evidence>
<dbReference type="GO" id="GO:0003729">
    <property type="term" value="F:mRNA binding"/>
    <property type="evidence" value="ECO:0007669"/>
    <property type="project" value="TreeGrafter"/>
</dbReference>
<organism evidence="6 7">
    <name type="scientific">Trichoglossum hirsutum</name>
    <dbReference type="NCBI Taxonomy" id="265104"/>
    <lineage>
        <taxon>Eukaryota</taxon>
        <taxon>Fungi</taxon>
        <taxon>Dikarya</taxon>
        <taxon>Ascomycota</taxon>
        <taxon>Pezizomycotina</taxon>
        <taxon>Geoglossomycetes</taxon>
        <taxon>Geoglossales</taxon>
        <taxon>Geoglossaceae</taxon>
        <taxon>Trichoglossum</taxon>
    </lineage>
</organism>
<evidence type="ECO:0000313" key="7">
    <source>
        <dbReference type="Proteomes" id="UP000750711"/>
    </source>
</evidence>
<feature type="compositionally biased region" description="Polar residues" evidence="5">
    <location>
        <begin position="247"/>
        <end position="266"/>
    </location>
</feature>
<dbReference type="AlphaFoldDB" id="A0A9P8RPU8"/>